<dbReference type="InterPro" id="IPR029031">
    <property type="entry name" value="Gingipain_N_sf"/>
</dbReference>
<dbReference type="GO" id="GO:0006508">
    <property type="term" value="P:proteolysis"/>
    <property type="evidence" value="ECO:0007669"/>
    <property type="project" value="InterPro"/>
</dbReference>
<dbReference type="GO" id="GO:0008234">
    <property type="term" value="F:cysteine-type peptidase activity"/>
    <property type="evidence" value="ECO:0007669"/>
    <property type="project" value="InterPro"/>
</dbReference>
<evidence type="ECO:0000256" key="2">
    <source>
        <dbReference type="SAM" id="Coils"/>
    </source>
</evidence>
<keyword evidence="1" id="KW-0732">Signal</keyword>
<dbReference type="OrthoDB" id="9757650at2"/>
<dbReference type="InterPro" id="IPR026444">
    <property type="entry name" value="Secre_tail"/>
</dbReference>
<organism evidence="4 5">
    <name type="scientific">Runella aurantiaca</name>
    <dbReference type="NCBI Taxonomy" id="2282308"/>
    <lineage>
        <taxon>Bacteria</taxon>
        <taxon>Pseudomonadati</taxon>
        <taxon>Bacteroidota</taxon>
        <taxon>Cytophagia</taxon>
        <taxon>Cytophagales</taxon>
        <taxon>Spirosomataceae</taxon>
        <taxon>Runella</taxon>
    </lineage>
</organism>
<dbReference type="CDD" id="cd02258">
    <property type="entry name" value="Peptidase_C25_N"/>
    <property type="match status" value="1"/>
</dbReference>
<reference evidence="4 5" key="1">
    <citation type="submission" date="2018-07" db="EMBL/GenBank/DDBJ databases">
        <title>Genome analysis of Runella aurantiaca.</title>
        <authorList>
            <person name="Yang X."/>
        </authorList>
    </citation>
    <scope>NUCLEOTIDE SEQUENCE [LARGE SCALE GENOMIC DNA]</scope>
    <source>
        <strain evidence="4 5">YX9</strain>
    </source>
</reference>
<dbReference type="RefSeq" id="WP_114460538.1">
    <property type="nucleotide sequence ID" value="NZ_QPIW01000004.1"/>
</dbReference>
<proteinExistence type="predicted"/>
<gene>
    <name evidence="4" type="ORF">DVG78_07835</name>
</gene>
<feature type="coiled-coil region" evidence="2">
    <location>
        <begin position="841"/>
        <end position="868"/>
    </location>
</feature>
<accession>A0A369ICN9</accession>
<dbReference type="InterPro" id="IPR013783">
    <property type="entry name" value="Ig-like_fold"/>
</dbReference>
<protein>
    <submittedName>
        <fullName evidence="4">T9SS C-terminal target domain-containing protein</fullName>
    </submittedName>
</protein>
<dbReference type="InterPro" id="IPR001769">
    <property type="entry name" value="Gingipain"/>
</dbReference>
<evidence type="ECO:0000259" key="3">
    <source>
        <dbReference type="Pfam" id="PF01364"/>
    </source>
</evidence>
<keyword evidence="2" id="KW-0175">Coiled coil</keyword>
<name>A0A369ICN9_9BACT</name>
<dbReference type="Gene3D" id="2.60.40.10">
    <property type="entry name" value="Immunoglobulins"/>
    <property type="match status" value="1"/>
</dbReference>
<evidence type="ECO:0000256" key="1">
    <source>
        <dbReference type="ARBA" id="ARBA00022729"/>
    </source>
</evidence>
<dbReference type="EMBL" id="QPIW01000004">
    <property type="protein sequence ID" value="RDB06640.1"/>
    <property type="molecule type" value="Genomic_DNA"/>
</dbReference>
<dbReference type="InterPro" id="IPR029030">
    <property type="entry name" value="Caspase-like_dom_sf"/>
</dbReference>
<dbReference type="Gene3D" id="3.40.50.1460">
    <property type="match status" value="1"/>
</dbReference>
<dbReference type="NCBIfam" id="TIGR04183">
    <property type="entry name" value="Por_Secre_tail"/>
    <property type="match status" value="1"/>
</dbReference>
<sequence>MRIFILAFFLGIGIQRSMGQEPYTNDWIKYELPYFKITVKQEGVYRISVDQLREVGFPVASALVEHLSLFYRGEEIAVRVTGVTNGKLTESSYIEFFSQANTGVQDSLVYRPYSARPPTTGSLYSDESAYFLTVVPNHKGKRVEEIGYQASAAAPEAFHLEREIKQYKDEWSFNNNNGLVPFLQQSYYEKGEGWTGKLIRRDSLAQVMITLTNLVISSSYPIQLTALLNGRYESFHLINVSVGQRIFSTLDFFGFNHQSVKTTIAENELNSGDTFALRMKSDLNNQYEFYSLTKYEVVYPQRFEMSDRASKYFYLVPNPADQSTVAIAGIPPSVTPIVYDVTQPMNPRALESKWVNGRWQTVVLGTAQARTLFVTTVIQSVESLKKVNFTPYSAEADYVIITHKGLANAAQAYADYRKSAEGGGFQVLVADIEQLYDQFNYGERGPLGIRNFLNYQLQSGKKAPYLLLIGNGVSFPDVLKTWQDRDFVPTFGYPGSDVLLSAGLGGANQNTPAFRTGRISAFSHQQVLAYLNKVKEFEKAPAALNAKKILHLSGGKSAEEIQQLKGILADLEPLVEKSSLGGKVEVYTKRTTESVENLSIADQLNKGVGMVTFMGHASPTVPDVNIGYASDPASQLANKGRYPFMYFNGCGVGNVFYRYETLAADWLLTPEKGSIGVLSNSFWSYPSISAHYLKELYSAMFDQEATLGKPIGEILQKVSNTIATTKENEFDIANVHQLILLGDPAVVLFKINKPDYAVEPKGLFVQSQKSFSQSDSVQVGVIITNAGKVDERLRSFTIRLSLTETNGTVSTKTFSVKAPTQKDTLLLSIKKNAGFSNVKVFLDAAQQIEELNEQNNEAQLTLNWALVEQLTRYPAHTTTDRVNPVMEVTVDSKVIQNGALVSSMPVFNVLLFDDNPLELDTILVQLYLKACDSCAFKLLTNGVYELKALQNLSVQFRPGVLAAGKHELLAQARDVNGNGAGIPYRVQFRIEEVQERLNIIVAPNPSSDYARFVYKLSGAAEEGVLTIYSEEGKKVKEVKFDAQLGENELYWTDPPASGTYIYRCRIGEKTATGKFTIQ</sequence>
<dbReference type="AlphaFoldDB" id="A0A369ICN9"/>
<keyword evidence="5" id="KW-1185">Reference proteome</keyword>
<dbReference type="SUPFAM" id="SSF52129">
    <property type="entry name" value="Caspase-like"/>
    <property type="match status" value="1"/>
</dbReference>
<dbReference type="Pfam" id="PF01364">
    <property type="entry name" value="Peptidase_C25"/>
    <property type="match status" value="1"/>
</dbReference>
<dbReference type="Proteomes" id="UP000253141">
    <property type="component" value="Unassembled WGS sequence"/>
</dbReference>
<evidence type="ECO:0000313" key="5">
    <source>
        <dbReference type="Proteomes" id="UP000253141"/>
    </source>
</evidence>
<evidence type="ECO:0000313" key="4">
    <source>
        <dbReference type="EMBL" id="RDB06640.1"/>
    </source>
</evidence>
<dbReference type="Gene3D" id="3.40.50.10390">
    <property type="entry name" value="Gingipain r, domain 1"/>
    <property type="match status" value="1"/>
</dbReference>
<comment type="caution">
    <text evidence="4">The sequence shown here is derived from an EMBL/GenBank/DDBJ whole genome shotgun (WGS) entry which is preliminary data.</text>
</comment>
<feature type="domain" description="Gingipain" evidence="3">
    <location>
        <begin position="398"/>
        <end position="748"/>
    </location>
</feature>